<gene>
    <name evidence="2" type="ORF">J27TS8_21670</name>
</gene>
<feature type="transmembrane region" description="Helical" evidence="1">
    <location>
        <begin position="253"/>
        <end position="282"/>
    </location>
</feature>
<accession>A0A919WI74</accession>
<reference evidence="2" key="1">
    <citation type="submission" date="2021-03" db="EMBL/GenBank/DDBJ databases">
        <title>Antimicrobial resistance genes in bacteria isolated from Japanese honey, and their potential for conferring macrolide and lincosamide resistance in the American foulbrood pathogen Paenibacillus larvae.</title>
        <authorList>
            <person name="Okamoto M."/>
            <person name="Kumagai M."/>
            <person name="Kanamori H."/>
            <person name="Takamatsu D."/>
        </authorList>
    </citation>
    <scope>NUCLEOTIDE SEQUENCE</scope>
    <source>
        <strain evidence="2">J27TS8</strain>
    </source>
</reference>
<protein>
    <submittedName>
        <fullName evidence="2">YibE/F family protein</fullName>
    </submittedName>
</protein>
<evidence type="ECO:0000313" key="3">
    <source>
        <dbReference type="Proteomes" id="UP000682111"/>
    </source>
</evidence>
<feature type="transmembrane region" description="Helical" evidence="1">
    <location>
        <begin position="303"/>
        <end position="328"/>
    </location>
</feature>
<dbReference type="Pfam" id="PF07907">
    <property type="entry name" value="YibE_F"/>
    <property type="match status" value="1"/>
</dbReference>
<name>A0A919WI74_9BACI</name>
<feature type="transmembrane region" description="Helical" evidence="1">
    <location>
        <begin position="181"/>
        <end position="202"/>
    </location>
</feature>
<feature type="transmembrane region" description="Helical" evidence="1">
    <location>
        <begin position="348"/>
        <end position="371"/>
    </location>
</feature>
<proteinExistence type="predicted"/>
<feature type="transmembrane region" description="Helical" evidence="1">
    <location>
        <begin position="155"/>
        <end position="175"/>
    </location>
</feature>
<keyword evidence="1" id="KW-0812">Transmembrane</keyword>
<dbReference type="PANTHER" id="PTHR41771:SF1">
    <property type="entry name" value="MEMBRANE PROTEIN"/>
    <property type="match status" value="1"/>
</dbReference>
<feature type="transmembrane region" description="Helical" evidence="1">
    <location>
        <begin position="209"/>
        <end position="233"/>
    </location>
</feature>
<keyword evidence="3" id="KW-1185">Reference proteome</keyword>
<feature type="transmembrane region" description="Helical" evidence="1">
    <location>
        <begin position="134"/>
        <end position="150"/>
    </location>
</feature>
<dbReference type="InterPro" id="IPR012507">
    <property type="entry name" value="YibE_F"/>
</dbReference>
<dbReference type="EMBL" id="BORC01000003">
    <property type="protein sequence ID" value="GIN62174.1"/>
    <property type="molecule type" value="Genomic_DNA"/>
</dbReference>
<comment type="caution">
    <text evidence="2">The sequence shown here is derived from an EMBL/GenBank/DDBJ whole genome shotgun (WGS) entry which is preliminary data.</text>
</comment>
<dbReference type="PANTHER" id="PTHR41771">
    <property type="entry name" value="MEMBRANE PROTEIN-RELATED"/>
    <property type="match status" value="1"/>
</dbReference>
<evidence type="ECO:0000313" key="2">
    <source>
        <dbReference type="EMBL" id="GIN62174.1"/>
    </source>
</evidence>
<dbReference type="AlphaFoldDB" id="A0A919WI74"/>
<feature type="transmembrane region" description="Helical" evidence="1">
    <location>
        <begin position="15"/>
        <end position="36"/>
    </location>
</feature>
<evidence type="ECO:0000256" key="1">
    <source>
        <dbReference type="SAM" id="Phobius"/>
    </source>
</evidence>
<sequence length="378" mass="42284">MQLLTTKMTKKSRNVLSYILLAILFISSFLFVRFNYGLYERPIAKVTDVRIQDSIENVDMYDNKDLLTTQELVAKVMNGEHKNEEIHLVNEFSSSGAFDQEYKVGNELFVMIEQPAKGQSELTGTIQDVKRDKYLLIVAWAFIFTLLLVGKKQGFFAIISLVVNAVLLSYALDFYLQTSGIHLLVICSISIILFTAISLLLVNGFNEKTYAAIIATLLGTFLSLLITYAVMWMTSEQGLRYEEIQFITRPYKLVFLAGLFIGSLGAVMDVAITMSSSIFGLYEKDINISNKALKKSGMEIGKDIMGTMTNILFFAYISGSIPMLILYFKNASPLGFTLSMNLSLELARALAGGIGIVITIPIGLYITLLFVNRKRARQ</sequence>
<keyword evidence="1" id="KW-1133">Transmembrane helix</keyword>
<dbReference type="Proteomes" id="UP000682111">
    <property type="component" value="Unassembled WGS sequence"/>
</dbReference>
<keyword evidence="1" id="KW-0472">Membrane</keyword>
<organism evidence="2 3">
    <name type="scientific">Robertmurraya siralis</name>
    <dbReference type="NCBI Taxonomy" id="77777"/>
    <lineage>
        <taxon>Bacteria</taxon>
        <taxon>Bacillati</taxon>
        <taxon>Bacillota</taxon>
        <taxon>Bacilli</taxon>
        <taxon>Bacillales</taxon>
        <taxon>Bacillaceae</taxon>
        <taxon>Robertmurraya</taxon>
    </lineage>
</organism>